<proteinExistence type="predicted"/>
<dbReference type="AlphaFoldDB" id="A0A0M4T1C8"/>
<keyword evidence="1" id="KW-0472">Membrane</keyword>
<keyword evidence="1" id="KW-1133">Transmembrane helix</keyword>
<gene>
    <name evidence="3" type="ORF">ACX27_09250</name>
</gene>
<feature type="domain" description="DUF58" evidence="2">
    <location>
        <begin position="195"/>
        <end position="376"/>
    </location>
</feature>
<reference evidence="3 4" key="2">
    <citation type="journal article" date="2016" name="Genome Announc.">
        <title>Draft Genome Sequence of the N2-Fixing Cyanobacterium Nostoc piscinale CENA21, Isolated from the Brazilian Amazon Floodplain.</title>
        <authorList>
            <person name="Leao T."/>
            <person name="Guimaraes P.I."/>
            <person name="de Melo A.G."/>
            <person name="Ramos R.T."/>
            <person name="Leao P.N."/>
            <person name="Silva A."/>
            <person name="Fiore M.F."/>
            <person name="Schneider M.P."/>
        </authorList>
    </citation>
    <scope>NUCLEOTIDE SEQUENCE [LARGE SCALE GENOMIC DNA]</scope>
    <source>
        <strain evidence="3 4">CENA21</strain>
    </source>
</reference>
<dbReference type="STRING" id="224013.ACX27_09250"/>
<dbReference type="EMBL" id="CP012036">
    <property type="protein sequence ID" value="ALF52995.1"/>
    <property type="molecule type" value="Genomic_DNA"/>
</dbReference>
<organism evidence="3 4">
    <name type="scientific">Nostoc piscinale CENA21</name>
    <dbReference type="NCBI Taxonomy" id="224013"/>
    <lineage>
        <taxon>Bacteria</taxon>
        <taxon>Bacillati</taxon>
        <taxon>Cyanobacteriota</taxon>
        <taxon>Cyanophyceae</taxon>
        <taxon>Nostocales</taxon>
        <taxon>Nostocaceae</taxon>
        <taxon>Nostoc</taxon>
    </lineage>
</organism>
<dbReference type="PANTHER" id="PTHR33608">
    <property type="entry name" value="BLL2464 PROTEIN"/>
    <property type="match status" value="1"/>
</dbReference>
<evidence type="ECO:0000313" key="3">
    <source>
        <dbReference type="EMBL" id="ALF52995.1"/>
    </source>
</evidence>
<sequence>MIPSQRLYLFLISAIAIAPILSLFITIPVSIAIILFFDAIILILMIVDGLRVRPLRAQIKRDLPQRLSIGRDNPVMLTVTAANTDAIIQIRDYYPAEFGVSTPTLTSTIPANTTQDLTYTVHPRQRGEFPWGNIQVRQLGTWKLAWHNWQIPQNVPVKVYPDLIGLRSLSIRLTLQSSGSIRQSRRMGIGTEFAELRNYHTGDDLRFIDWKATARRTTGNTPPLVRVLEPEQEQTLIILLDRGRLMTAQVKGLQRFDWGLNATLSLALAGLHRGDRVGVGVFDRQMHTWVAPERGQSHLGKLIDYLTPIQPVLLESDYLGAVTNVVQRQTRRALVVVITDLVDVTASTELLAALSRLAPRYLPFCVTLRDPQVDHLAHTFTQEVTAAYSRAVALDLLAQRQVAFAQLKQKGVLVLDAPANQITDQLVERYLQLKARNQL</sequence>
<dbReference type="Pfam" id="PF01882">
    <property type="entry name" value="DUF58"/>
    <property type="match status" value="1"/>
</dbReference>
<protein>
    <recommendedName>
        <fullName evidence="2">DUF58 domain-containing protein</fullName>
    </recommendedName>
</protein>
<keyword evidence="4" id="KW-1185">Reference proteome</keyword>
<keyword evidence="1" id="KW-0812">Transmembrane</keyword>
<dbReference type="PANTHER" id="PTHR33608:SF3">
    <property type="entry name" value="SLR2013 PROTEIN"/>
    <property type="match status" value="1"/>
</dbReference>
<dbReference type="PATRIC" id="fig|224013.5.peg.2242"/>
<evidence type="ECO:0000256" key="1">
    <source>
        <dbReference type="SAM" id="Phobius"/>
    </source>
</evidence>
<accession>A0A0M4T1C8</accession>
<feature type="transmembrane region" description="Helical" evidence="1">
    <location>
        <begin position="7"/>
        <end position="25"/>
    </location>
</feature>
<dbReference type="OrthoDB" id="9778037at2"/>
<dbReference type="RefSeq" id="WP_062291262.1">
    <property type="nucleotide sequence ID" value="NZ_CP012036.1"/>
</dbReference>
<evidence type="ECO:0000313" key="4">
    <source>
        <dbReference type="Proteomes" id="UP000062645"/>
    </source>
</evidence>
<reference evidence="4" key="1">
    <citation type="submission" date="2015-07" db="EMBL/GenBank/DDBJ databases">
        <title>Genome Of Nitrogen-Fixing Cyanobacterium Nostoc piscinale CENA21 From Solimoes/Amazon River Floodplain Sediments And Comparative Genomics To Uncover Biosynthetic Natural Products Potential.</title>
        <authorList>
            <person name="Leao T.F."/>
            <person name="Leao P.N."/>
            <person name="Guimaraes P.I."/>
            <person name="de Melo A.G.C."/>
            <person name="Ramos R.T.J."/>
            <person name="Silva A."/>
            <person name="Fiore M.F."/>
            <person name="Schneider M.P.C."/>
        </authorList>
    </citation>
    <scope>NUCLEOTIDE SEQUENCE [LARGE SCALE GENOMIC DNA]</scope>
    <source>
        <strain evidence="4">CENA21</strain>
    </source>
</reference>
<dbReference type="Proteomes" id="UP000062645">
    <property type="component" value="Chromosome"/>
</dbReference>
<dbReference type="KEGG" id="npz:ACX27_09250"/>
<name>A0A0M4T1C8_9NOSO</name>
<dbReference type="InterPro" id="IPR002881">
    <property type="entry name" value="DUF58"/>
</dbReference>
<evidence type="ECO:0000259" key="2">
    <source>
        <dbReference type="Pfam" id="PF01882"/>
    </source>
</evidence>